<dbReference type="InterPro" id="IPR002423">
    <property type="entry name" value="Cpn60/GroEL/TCP-1"/>
</dbReference>
<dbReference type="InterPro" id="IPR053374">
    <property type="entry name" value="TCP-1_chaperonin"/>
</dbReference>
<dbReference type="InterPro" id="IPR002194">
    <property type="entry name" value="Chaperonin_TCP-1_CS"/>
</dbReference>
<evidence type="ECO:0000256" key="3">
    <source>
        <dbReference type="ARBA" id="ARBA00022840"/>
    </source>
</evidence>
<evidence type="ECO:0000256" key="2">
    <source>
        <dbReference type="ARBA" id="ARBA00022741"/>
    </source>
</evidence>
<comment type="caution">
    <text evidence="6">The sequence shown here is derived from an EMBL/GenBank/DDBJ whole genome shotgun (WGS) entry which is preliminary data.</text>
</comment>
<dbReference type="Gene3D" id="3.30.260.10">
    <property type="entry name" value="TCP-1-like chaperonin intermediate domain"/>
    <property type="match status" value="1"/>
</dbReference>
<dbReference type="InterPro" id="IPR027413">
    <property type="entry name" value="GROEL-like_equatorial_sf"/>
</dbReference>
<dbReference type="GO" id="GO:0005524">
    <property type="term" value="F:ATP binding"/>
    <property type="evidence" value="ECO:0007669"/>
    <property type="project" value="UniProtKB-KW"/>
</dbReference>
<keyword evidence="3 5" id="KW-0067">ATP-binding</keyword>
<protein>
    <submittedName>
        <fullName evidence="6">Thermosome subunit</fullName>
    </submittedName>
</protein>
<evidence type="ECO:0000313" key="7">
    <source>
        <dbReference type="Proteomes" id="UP000054016"/>
    </source>
</evidence>
<dbReference type="PANTHER" id="PTHR11353">
    <property type="entry name" value="CHAPERONIN"/>
    <property type="match status" value="1"/>
</dbReference>
<dbReference type="GO" id="GO:0016887">
    <property type="term" value="F:ATP hydrolysis activity"/>
    <property type="evidence" value="ECO:0007669"/>
    <property type="project" value="InterPro"/>
</dbReference>
<dbReference type="SUPFAM" id="SSF52029">
    <property type="entry name" value="GroEL apical domain-like"/>
    <property type="match status" value="1"/>
</dbReference>
<dbReference type="AlphaFoldDB" id="A0A0M0BTM4"/>
<dbReference type="InterPro" id="IPR027409">
    <property type="entry name" value="GroEL-like_apical_dom_sf"/>
</dbReference>
<dbReference type="PROSITE" id="PS00995">
    <property type="entry name" value="TCP1_3"/>
    <property type="match status" value="1"/>
</dbReference>
<dbReference type="Gene3D" id="1.10.560.10">
    <property type="entry name" value="GroEL-like equatorial domain"/>
    <property type="match status" value="1"/>
</dbReference>
<dbReference type="NCBIfam" id="NF041082">
    <property type="entry name" value="thermosome_alpha"/>
    <property type="match status" value="1"/>
</dbReference>
<dbReference type="CDD" id="cd03343">
    <property type="entry name" value="cpn60"/>
    <property type="match status" value="1"/>
</dbReference>
<accession>A0A0M0BTM4</accession>
<dbReference type="PROSITE" id="PS00750">
    <property type="entry name" value="TCP1_1"/>
    <property type="match status" value="1"/>
</dbReference>
<keyword evidence="4 5" id="KW-0143">Chaperone</keyword>
<proteinExistence type="inferred from homology"/>
<dbReference type="Gene3D" id="3.50.7.10">
    <property type="entry name" value="GroEL"/>
    <property type="match status" value="1"/>
</dbReference>
<keyword evidence="2 5" id="KW-0547">Nucleotide-binding</keyword>
<dbReference type="PATRIC" id="fig|1685125.3.peg.536"/>
<evidence type="ECO:0000313" key="6">
    <source>
        <dbReference type="EMBL" id="KON31715.1"/>
    </source>
</evidence>
<dbReference type="NCBIfam" id="TIGR02339">
    <property type="entry name" value="thermosome_arch"/>
    <property type="match status" value="1"/>
</dbReference>
<dbReference type="SUPFAM" id="SSF54849">
    <property type="entry name" value="GroEL-intermediate domain like"/>
    <property type="match status" value="1"/>
</dbReference>
<dbReference type="Proteomes" id="UP000054016">
    <property type="component" value="Unassembled WGS sequence"/>
</dbReference>
<dbReference type="PRINTS" id="PR00304">
    <property type="entry name" value="TCOMPLEXTCP1"/>
</dbReference>
<reference evidence="7" key="1">
    <citation type="submission" date="2015-06" db="EMBL/GenBank/DDBJ databases">
        <title>New insights into the roles of widespread benthic archaea in carbon and nitrogen cycling.</title>
        <authorList>
            <person name="Lazar C.S."/>
            <person name="Baker B.J."/>
            <person name="Seitz K.W."/>
            <person name="Hyde A.S."/>
            <person name="Dick G.J."/>
            <person name="Hinrichs K.-U."/>
            <person name="Teske A.P."/>
        </authorList>
    </citation>
    <scope>NUCLEOTIDE SEQUENCE [LARGE SCALE GENOMIC DNA]</scope>
</reference>
<dbReference type="NCBIfam" id="NF041083">
    <property type="entry name" value="thermosome_beta"/>
    <property type="match status" value="1"/>
</dbReference>
<dbReference type="InterPro" id="IPR027410">
    <property type="entry name" value="TCP-1-like_intermed_sf"/>
</dbReference>
<comment type="similarity">
    <text evidence="1 5">Belongs to the TCP-1 chaperonin family.</text>
</comment>
<dbReference type="GO" id="GO:0051082">
    <property type="term" value="F:unfolded protein binding"/>
    <property type="evidence" value="ECO:0007669"/>
    <property type="project" value="InterPro"/>
</dbReference>
<evidence type="ECO:0000256" key="1">
    <source>
        <dbReference type="ARBA" id="ARBA00008020"/>
    </source>
</evidence>
<gene>
    <name evidence="6" type="ORF">AC478_02335</name>
</gene>
<dbReference type="InterPro" id="IPR012714">
    <property type="entry name" value="Thermosome_arc"/>
</dbReference>
<dbReference type="InterPro" id="IPR054827">
    <property type="entry name" value="thermosome_alpha"/>
</dbReference>
<dbReference type="SUPFAM" id="SSF48592">
    <property type="entry name" value="GroEL equatorial domain-like"/>
    <property type="match status" value="1"/>
</dbReference>
<dbReference type="GO" id="GO:0140662">
    <property type="term" value="F:ATP-dependent protein folding chaperone"/>
    <property type="evidence" value="ECO:0007669"/>
    <property type="project" value="InterPro"/>
</dbReference>
<evidence type="ECO:0000256" key="4">
    <source>
        <dbReference type="ARBA" id="ARBA00023186"/>
    </source>
</evidence>
<sequence length="563" mass="61066">MLFCALKEVIFDLSAPAQAGGVPVIVLKEGSNRSRGREAQHSNITAAKVVAESVRSALGPKGMDKMLVDSFGDVTITSDGRTILDEMDIQHPAAKMLVEVAKTQDNEAGDGTTSAVIIAGELLNKAEELIEKKIHPTIIIDGYKKAAEKALETLEKIAIPVDLKKQEYLKKTAVTSMASKVVSDHKEYLADIAVKAMLEVTEKEGNTYKVDVEDVKVEKKTGESLRDTGLIKGIVLDKEITHSGMPKRVERAEIALLDTSLEIEKTEFDAKINIETPDQIEAFLNQEEAMLKDMVEKITTAGANVVICQKGIDDMVQHFLARKGITAIRRAKKSDMEKLAKATGGKIVTKLDDITSEDLGYAALVEERRIGDDKMTFIEGCKHPKAVTLLIRGGTNRMTAEAERSIHDALCVIEDILEEPKVVAGGSAPELEMARTLKLYAETLPGREQLAVKIFADALEAVTVTLTENAGLDPIDILSDLRSRHEKGETWAGIEVVEGKVRDMSKKGVFEPIMVKKQIIKSATEAASLILKIDDVIAASKMKAPPMPPGGAPGGMYPGAGEY</sequence>
<organism evidence="6 7">
    <name type="scientific">miscellaneous Crenarchaeota group-1 archaeon SG8-32-3</name>
    <dbReference type="NCBI Taxonomy" id="1685125"/>
    <lineage>
        <taxon>Archaea</taxon>
        <taxon>Candidatus Bathyarchaeota</taxon>
        <taxon>MCG-1</taxon>
    </lineage>
</organism>
<dbReference type="InterPro" id="IPR017998">
    <property type="entry name" value="Chaperone_TCP-1"/>
</dbReference>
<name>A0A0M0BTM4_9ARCH</name>
<dbReference type="EMBL" id="LFWV01000027">
    <property type="protein sequence ID" value="KON31715.1"/>
    <property type="molecule type" value="Genomic_DNA"/>
</dbReference>
<dbReference type="Pfam" id="PF00118">
    <property type="entry name" value="Cpn60_TCP1"/>
    <property type="match status" value="1"/>
</dbReference>
<evidence type="ECO:0000256" key="5">
    <source>
        <dbReference type="RuleBase" id="RU004187"/>
    </source>
</evidence>